<dbReference type="EMBL" id="ML995900">
    <property type="protein sequence ID" value="KAF2765122.1"/>
    <property type="molecule type" value="Genomic_DNA"/>
</dbReference>
<dbReference type="Gene3D" id="1.25.40.10">
    <property type="entry name" value="Tetratricopeptide repeat domain"/>
    <property type="match status" value="1"/>
</dbReference>
<protein>
    <recommendedName>
        <fullName evidence="2">DNA/RNA-binding domain-containing protein</fullName>
    </recommendedName>
</protein>
<evidence type="ECO:0000259" key="2">
    <source>
        <dbReference type="Pfam" id="PF10373"/>
    </source>
</evidence>
<feature type="region of interest" description="Disordered" evidence="1">
    <location>
        <begin position="1"/>
        <end position="176"/>
    </location>
</feature>
<evidence type="ECO:0000313" key="4">
    <source>
        <dbReference type="Proteomes" id="UP000799436"/>
    </source>
</evidence>
<dbReference type="GO" id="GO:0042162">
    <property type="term" value="F:telomeric DNA binding"/>
    <property type="evidence" value="ECO:0007669"/>
    <property type="project" value="TreeGrafter"/>
</dbReference>
<keyword evidence="4" id="KW-1185">Reference proteome</keyword>
<dbReference type="Pfam" id="PF10373">
    <property type="entry name" value="EST1_DNA_bind"/>
    <property type="match status" value="1"/>
</dbReference>
<reference evidence="3" key="1">
    <citation type="journal article" date="2020" name="Stud. Mycol.">
        <title>101 Dothideomycetes genomes: a test case for predicting lifestyles and emergence of pathogens.</title>
        <authorList>
            <person name="Haridas S."/>
            <person name="Albert R."/>
            <person name="Binder M."/>
            <person name="Bloem J."/>
            <person name="Labutti K."/>
            <person name="Salamov A."/>
            <person name="Andreopoulos B."/>
            <person name="Baker S."/>
            <person name="Barry K."/>
            <person name="Bills G."/>
            <person name="Bluhm B."/>
            <person name="Cannon C."/>
            <person name="Castanera R."/>
            <person name="Culley D."/>
            <person name="Daum C."/>
            <person name="Ezra D."/>
            <person name="Gonzalez J."/>
            <person name="Henrissat B."/>
            <person name="Kuo A."/>
            <person name="Liang C."/>
            <person name="Lipzen A."/>
            <person name="Lutzoni F."/>
            <person name="Magnuson J."/>
            <person name="Mondo S."/>
            <person name="Nolan M."/>
            <person name="Ohm R."/>
            <person name="Pangilinan J."/>
            <person name="Park H.-J."/>
            <person name="Ramirez L."/>
            <person name="Alfaro M."/>
            <person name="Sun H."/>
            <person name="Tritt A."/>
            <person name="Yoshinaga Y."/>
            <person name="Zwiers L.-H."/>
            <person name="Turgeon B."/>
            <person name="Goodwin S."/>
            <person name="Spatafora J."/>
            <person name="Crous P."/>
            <person name="Grigoriev I."/>
        </authorList>
    </citation>
    <scope>NUCLEOTIDE SEQUENCE</scope>
    <source>
        <strain evidence="3">CBS 116005</strain>
    </source>
</reference>
<evidence type="ECO:0000313" key="3">
    <source>
        <dbReference type="EMBL" id="KAF2765122.1"/>
    </source>
</evidence>
<gene>
    <name evidence="3" type="ORF">EJ03DRAFT_331249</name>
</gene>
<organism evidence="3 4">
    <name type="scientific">Teratosphaeria nubilosa</name>
    <dbReference type="NCBI Taxonomy" id="161662"/>
    <lineage>
        <taxon>Eukaryota</taxon>
        <taxon>Fungi</taxon>
        <taxon>Dikarya</taxon>
        <taxon>Ascomycota</taxon>
        <taxon>Pezizomycotina</taxon>
        <taxon>Dothideomycetes</taxon>
        <taxon>Dothideomycetidae</taxon>
        <taxon>Mycosphaerellales</taxon>
        <taxon>Teratosphaeriaceae</taxon>
        <taxon>Teratosphaeria</taxon>
    </lineage>
</organism>
<dbReference type="SUPFAM" id="SSF48452">
    <property type="entry name" value="TPR-like"/>
    <property type="match status" value="1"/>
</dbReference>
<feature type="compositionally biased region" description="Polar residues" evidence="1">
    <location>
        <begin position="736"/>
        <end position="760"/>
    </location>
</feature>
<feature type="compositionally biased region" description="Low complexity" evidence="1">
    <location>
        <begin position="14"/>
        <end position="30"/>
    </location>
</feature>
<dbReference type="PANTHER" id="PTHR15696:SF0">
    <property type="entry name" value="TELOMERASE-BINDING PROTEIN EST1A"/>
    <property type="match status" value="1"/>
</dbReference>
<sequence length="828" mass="91326">MDLSARSTMYEAGPTSPSPSASRPRQRPNSLEGHGGSRCLSPQPLDPAEAASSDESMNNNGAIEYMPPESPTTDGPAASKRGRGLSSAGGRRSANQGLSCQPGTPGAGVRYAAALRGSRSPVTSRQRRGVRQSYASRHGRISADCGKTGPHEALKRSKQRQHCGAMPRDSGYGSMHSDQITMNTKIIPAGMQWSGMILQPASSPISQEQLSIEVEGIYAGLVTVEAKCINIDAAQSESKSSLSQEQWQALIALHRTLLYEHHDFLMATQHPSASEALRGLAAKYSMPARMWKHGIHAFLEVLRHRRPESQDHMLGFIYLSYQMMALLYETVPSFTDTWIECLGDLARYRMAIEEERELHSQWAGVAASWYTKAADRNPEVGRLYHHLGILERPSLRKFACYGKSLTCKVAFPNAMDSMRTLCEPIVEDGLPQRSSVHLTEATFCRFHAQIFLGKPVAEVKTTYDTLVANFAKAGAFRWIPCGVPLAITNISALFKFGRPSNSLRKALYRALQSQTSTTEAVESSSVQPAITSAASTFLDLARDAALLSLHAALQCQPDAKSIQEVLPFLHTMLSFLHSLCRVSPLNRDSLGLLQGIQWNTLVIFVNSLSRIEPITARVEQCAKARIWLQPDSDGREKVLRKALPEDYHIRGLVWASGFFGADWFEQDVDERSRTIETTGTTKQRAERVLYWALRLSFETEFLSYDSTTRTFAVADAAMDVELNVTRKTFSTHSCTEAATTPSHTSESMTFSNSPQASSSDGDYVHVSMPSSPKTALSTETKTTPSKRCSPAPISPGAKAKKRITKRRVDADHVRIARGNEYSMEWEIE</sequence>
<proteinExistence type="predicted"/>
<accession>A0A6G1KXS2</accession>
<dbReference type="InterPro" id="IPR018834">
    <property type="entry name" value="DNA/RNA-bd_Est1-type"/>
</dbReference>
<feature type="compositionally biased region" description="Polar residues" evidence="1">
    <location>
        <begin position="768"/>
        <end position="786"/>
    </location>
</feature>
<feature type="region of interest" description="Disordered" evidence="1">
    <location>
        <begin position="736"/>
        <end position="807"/>
    </location>
</feature>
<dbReference type="InterPro" id="IPR045153">
    <property type="entry name" value="Est1/Ebs1-like"/>
</dbReference>
<feature type="compositionally biased region" description="Low complexity" evidence="1">
    <location>
        <begin position="84"/>
        <end position="94"/>
    </location>
</feature>
<dbReference type="PANTHER" id="PTHR15696">
    <property type="entry name" value="SMG-7 SUPPRESSOR WITH MORPHOLOGICAL EFFECT ON GENITALIA PROTEIN 7"/>
    <property type="match status" value="1"/>
</dbReference>
<dbReference type="GO" id="GO:0000184">
    <property type="term" value="P:nuclear-transcribed mRNA catabolic process, nonsense-mediated decay"/>
    <property type="evidence" value="ECO:0007669"/>
    <property type="project" value="TreeGrafter"/>
</dbReference>
<dbReference type="OrthoDB" id="2017974at2759"/>
<dbReference type="AlphaFoldDB" id="A0A6G1KXS2"/>
<evidence type="ECO:0000256" key="1">
    <source>
        <dbReference type="SAM" id="MobiDB-lite"/>
    </source>
</evidence>
<feature type="domain" description="DNA/RNA-binding" evidence="2">
    <location>
        <begin position="366"/>
        <end position="582"/>
    </location>
</feature>
<name>A0A6G1KXS2_9PEZI</name>
<dbReference type="GO" id="GO:0005697">
    <property type="term" value="C:telomerase holoenzyme complex"/>
    <property type="evidence" value="ECO:0007669"/>
    <property type="project" value="TreeGrafter"/>
</dbReference>
<dbReference type="GO" id="GO:0070034">
    <property type="term" value="F:telomerase RNA binding"/>
    <property type="evidence" value="ECO:0007669"/>
    <property type="project" value="TreeGrafter"/>
</dbReference>
<dbReference type="FunFam" id="1.25.40.10:FF:000202">
    <property type="entry name" value="Unplaced genomic scaffold supercont1.7, whole genome shotgun sequence"/>
    <property type="match status" value="1"/>
</dbReference>
<dbReference type="Proteomes" id="UP000799436">
    <property type="component" value="Unassembled WGS sequence"/>
</dbReference>
<dbReference type="InterPro" id="IPR011990">
    <property type="entry name" value="TPR-like_helical_dom_sf"/>
</dbReference>